<dbReference type="InterPro" id="IPR036388">
    <property type="entry name" value="WH-like_DNA-bd_sf"/>
</dbReference>
<keyword evidence="1" id="KW-0805">Transcription regulation</keyword>
<dbReference type="SUPFAM" id="SSF46785">
    <property type="entry name" value="Winged helix' DNA-binding domain"/>
    <property type="match status" value="1"/>
</dbReference>
<evidence type="ECO:0000256" key="1">
    <source>
        <dbReference type="ARBA" id="ARBA00023015"/>
    </source>
</evidence>
<protein>
    <submittedName>
        <fullName evidence="5">GntR family transcriptional regulator</fullName>
    </submittedName>
</protein>
<keyword evidence="3" id="KW-0804">Transcription</keyword>
<evidence type="ECO:0000256" key="2">
    <source>
        <dbReference type="ARBA" id="ARBA00023125"/>
    </source>
</evidence>
<feature type="domain" description="HTH gntR-type" evidence="4">
    <location>
        <begin position="9"/>
        <end position="77"/>
    </location>
</feature>
<dbReference type="Pfam" id="PF00392">
    <property type="entry name" value="GntR"/>
    <property type="match status" value="1"/>
</dbReference>
<evidence type="ECO:0000259" key="4">
    <source>
        <dbReference type="PROSITE" id="PS50949"/>
    </source>
</evidence>
<organism evidence="5 6">
    <name type="scientific">Clostridium ganghwense</name>
    <dbReference type="NCBI Taxonomy" id="312089"/>
    <lineage>
        <taxon>Bacteria</taxon>
        <taxon>Bacillati</taxon>
        <taxon>Bacillota</taxon>
        <taxon>Clostridia</taxon>
        <taxon>Eubacteriales</taxon>
        <taxon>Clostridiaceae</taxon>
        <taxon>Clostridium</taxon>
    </lineage>
</organism>
<evidence type="ECO:0000313" key="5">
    <source>
        <dbReference type="EMBL" id="MCY6372733.1"/>
    </source>
</evidence>
<name>A0ABT4CWE0_9CLOT</name>
<dbReference type="PANTHER" id="PTHR38445">
    <property type="entry name" value="HTH-TYPE TRANSCRIPTIONAL REPRESSOR YTRA"/>
    <property type="match status" value="1"/>
</dbReference>
<proteinExistence type="predicted"/>
<dbReference type="SMART" id="SM00345">
    <property type="entry name" value="HTH_GNTR"/>
    <property type="match status" value="1"/>
</dbReference>
<accession>A0ABT4CWE0</accession>
<dbReference type="PROSITE" id="PS50949">
    <property type="entry name" value="HTH_GNTR"/>
    <property type="match status" value="1"/>
</dbReference>
<keyword evidence="6" id="KW-1185">Reference proteome</keyword>
<dbReference type="EMBL" id="JAPQES010000010">
    <property type="protein sequence ID" value="MCY6372733.1"/>
    <property type="molecule type" value="Genomic_DNA"/>
</dbReference>
<sequence length="122" mass="14005">MGFQFDDKTPIYVQIVNLIKKQIVSKVLKGGDKLQSVRELSSELRVNPNTIQRAYKELEREGLAYTQRGMGTFVTEDEKIIFNLKNDMAKDVMNAFIEGMKHLGFNTSEIVEMVSRNLSEEE</sequence>
<dbReference type="RefSeq" id="WP_268051790.1">
    <property type="nucleotide sequence ID" value="NZ_JAPQES010000010.1"/>
</dbReference>
<evidence type="ECO:0000256" key="3">
    <source>
        <dbReference type="ARBA" id="ARBA00023163"/>
    </source>
</evidence>
<dbReference type="Proteomes" id="UP001079657">
    <property type="component" value="Unassembled WGS sequence"/>
</dbReference>
<dbReference type="CDD" id="cd07377">
    <property type="entry name" value="WHTH_GntR"/>
    <property type="match status" value="1"/>
</dbReference>
<dbReference type="PANTHER" id="PTHR38445:SF6">
    <property type="entry name" value="GNTR-FAMILY TRANSCRIPTIONAL REGULATOR"/>
    <property type="match status" value="1"/>
</dbReference>
<reference evidence="5" key="1">
    <citation type="submission" date="2022-12" db="EMBL/GenBank/DDBJ databases">
        <authorList>
            <person name="Wang J."/>
        </authorList>
    </citation>
    <scope>NUCLEOTIDE SEQUENCE</scope>
    <source>
        <strain evidence="5">HY-42-06</strain>
    </source>
</reference>
<dbReference type="Gene3D" id="1.10.10.10">
    <property type="entry name" value="Winged helix-like DNA-binding domain superfamily/Winged helix DNA-binding domain"/>
    <property type="match status" value="1"/>
</dbReference>
<dbReference type="InterPro" id="IPR036390">
    <property type="entry name" value="WH_DNA-bd_sf"/>
</dbReference>
<evidence type="ECO:0000313" key="6">
    <source>
        <dbReference type="Proteomes" id="UP001079657"/>
    </source>
</evidence>
<gene>
    <name evidence="5" type="ORF">OXH55_19260</name>
</gene>
<keyword evidence="2" id="KW-0238">DNA-binding</keyword>
<comment type="caution">
    <text evidence="5">The sequence shown here is derived from an EMBL/GenBank/DDBJ whole genome shotgun (WGS) entry which is preliminary data.</text>
</comment>
<dbReference type="InterPro" id="IPR000524">
    <property type="entry name" value="Tscrpt_reg_HTH_GntR"/>
</dbReference>